<accession>A0A327M8J3</accession>
<evidence type="ECO:0000256" key="4">
    <source>
        <dbReference type="ARBA" id="ARBA00022692"/>
    </source>
</evidence>
<comment type="caution">
    <text evidence="8">The sequence shown here is derived from an EMBL/GenBank/DDBJ whole genome shotgun (WGS) entry which is preliminary data.</text>
</comment>
<dbReference type="GO" id="GO:0005886">
    <property type="term" value="C:plasma membrane"/>
    <property type="evidence" value="ECO:0007669"/>
    <property type="project" value="UniProtKB-SubCell"/>
</dbReference>
<dbReference type="OrthoDB" id="8448304at2"/>
<feature type="transmembrane region" description="Helical" evidence="7">
    <location>
        <begin position="148"/>
        <end position="169"/>
    </location>
</feature>
<dbReference type="PANTHER" id="PTHR30250:SF10">
    <property type="entry name" value="LIPOPOLYSACCHARIDE BIOSYNTHESIS PROTEIN WZXC"/>
    <property type="match status" value="1"/>
</dbReference>
<evidence type="ECO:0000256" key="7">
    <source>
        <dbReference type="SAM" id="Phobius"/>
    </source>
</evidence>
<reference evidence="9" key="1">
    <citation type="submission" date="2018-06" db="EMBL/GenBank/DDBJ databases">
        <authorList>
            <person name="Khan S.A."/>
        </authorList>
    </citation>
    <scope>NUCLEOTIDE SEQUENCE [LARGE SCALE GENOMIC DNA]</scope>
    <source>
        <strain evidence="9">DB-1506</strain>
    </source>
</reference>
<feature type="transmembrane region" description="Helical" evidence="7">
    <location>
        <begin position="81"/>
        <end position="101"/>
    </location>
</feature>
<sequence>MTAISTRQMLTGLLSSSAAAWVRQASTLVLYIMAARLLAPDEIGVFALASALVLILEYGVFDAVSETVVQRASLEDGHMGAAIGMAVVVASLCTVLGILASEPLARAFAVPELAHVLPWMIGSVAVLCFASAHVGVLRRQARFHLISLLQVVGAVSGCAIGVVLMLLGWGIWSLVAYFLTEKVVYGAGALICAIRAPVARFSRRHVADLYGYGAAIGGQRIAFFLRNQMDRLLIAWLWGPDVLGAYQLAARIFESVGSTLLAPASKLFFVTYTRVQGNAAQLRTNFLRSLEGLAFVAFPAFAGLAAVGPQAVHVLFGKTWGQSELLLQLLSLGGIPLALNVMAGTAISATGRAKLYLVIEMVAAAAGAVLLGAMATFGILGIALALLVRESLVAATYAVLLRACLGIRIRSFVGAIAQCLLVSLAMGGFVLLCLDKVVPTMPAPLLLAVGVALGAVFYGAIMSATRWQQISQAVTTLRGGRTAFPVE</sequence>
<feature type="transmembrane region" description="Helical" evidence="7">
    <location>
        <begin position="412"/>
        <end position="431"/>
    </location>
</feature>
<keyword evidence="6 7" id="KW-0472">Membrane</keyword>
<feature type="transmembrane region" description="Helical" evidence="7">
    <location>
        <begin position="113"/>
        <end position="136"/>
    </location>
</feature>
<proteinExistence type="inferred from homology"/>
<dbReference type="PANTHER" id="PTHR30250">
    <property type="entry name" value="PST FAMILY PREDICTED COLANIC ACID TRANSPORTER"/>
    <property type="match status" value="1"/>
</dbReference>
<dbReference type="InterPro" id="IPR050833">
    <property type="entry name" value="Poly_Biosynth_Transport"/>
</dbReference>
<keyword evidence="5 7" id="KW-1133">Transmembrane helix</keyword>
<comment type="subcellular location">
    <subcellularLocation>
        <location evidence="1">Cell membrane</location>
        <topology evidence="1">Multi-pass membrane protein</topology>
    </subcellularLocation>
</comment>
<comment type="similarity">
    <text evidence="2">Belongs to the polysaccharide synthase family.</text>
</comment>
<feature type="transmembrane region" description="Helical" evidence="7">
    <location>
        <begin position="175"/>
        <end position="194"/>
    </location>
</feature>
<keyword evidence="3" id="KW-1003">Cell membrane</keyword>
<feature type="transmembrane region" description="Helical" evidence="7">
    <location>
        <begin position="43"/>
        <end position="61"/>
    </location>
</feature>
<dbReference type="EMBL" id="QLIX01000004">
    <property type="protein sequence ID" value="RAI59631.1"/>
    <property type="molecule type" value="Genomic_DNA"/>
</dbReference>
<evidence type="ECO:0000256" key="5">
    <source>
        <dbReference type="ARBA" id="ARBA00022989"/>
    </source>
</evidence>
<evidence type="ECO:0000313" key="9">
    <source>
        <dbReference type="Proteomes" id="UP000249065"/>
    </source>
</evidence>
<dbReference type="Pfam" id="PF13440">
    <property type="entry name" value="Polysacc_synt_3"/>
    <property type="match status" value="1"/>
</dbReference>
<organism evidence="8 9">
    <name type="scientific">Roseicella frigidaeris</name>
    <dbReference type="NCBI Taxonomy" id="2230885"/>
    <lineage>
        <taxon>Bacteria</taxon>
        <taxon>Pseudomonadati</taxon>
        <taxon>Pseudomonadota</taxon>
        <taxon>Alphaproteobacteria</taxon>
        <taxon>Acetobacterales</taxon>
        <taxon>Roseomonadaceae</taxon>
        <taxon>Roseicella</taxon>
    </lineage>
</organism>
<evidence type="ECO:0000313" key="8">
    <source>
        <dbReference type="EMBL" id="RAI59631.1"/>
    </source>
</evidence>
<name>A0A327M8J3_9PROT</name>
<protein>
    <submittedName>
        <fullName evidence="8">Uncharacterized protein</fullName>
    </submittedName>
</protein>
<keyword evidence="9" id="KW-1185">Reference proteome</keyword>
<dbReference type="RefSeq" id="WP_111469319.1">
    <property type="nucleotide sequence ID" value="NZ_QLIX01000004.1"/>
</dbReference>
<evidence type="ECO:0000256" key="3">
    <source>
        <dbReference type="ARBA" id="ARBA00022475"/>
    </source>
</evidence>
<feature type="transmembrane region" description="Helical" evidence="7">
    <location>
        <begin position="443"/>
        <end position="461"/>
    </location>
</feature>
<dbReference type="AlphaFoldDB" id="A0A327M8J3"/>
<evidence type="ECO:0000256" key="2">
    <source>
        <dbReference type="ARBA" id="ARBA00007430"/>
    </source>
</evidence>
<dbReference type="Proteomes" id="UP000249065">
    <property type="component" value="Unassembled WGS sequence"/>
</dbReference>
<keyword evidence="4 7" id="KW-0812">Transmembrane</keyword>
<gene>
    <name evidence="8" type="ORF">DOO78_08550</name>
</gene>
<feature type="transmembrane region" description="Helical" evidence="7">
    <location>
        <begin position="325"/>
        <end position="343"/>
    </location>
</feature>
<feature type="transmembrane region" description="Helical" evidence="7">
    <location>
        <begin position="292"/>
        <end position="313"/>
    </location>
</feature>
<evidence type="ECO:0000256" key="1">
    <source>
        <dbReference type="ARBA" id="ARBA00004651"/>
    </source>
</evidence>
<evidence type="ECO:0000256" key="6">
    <source>
        <dbReference type="ARBA" id="ARBA00023136"/>
    </source>
</evidence>